<dbReference type="EMBL" id="CP104067">
    <property type="protein sequence ID" value="WAH43945.1"/>
    <property type="molecule type" value="Genomic_DNA"/>
</dbReference>
<evidence type="ECO:0000256" key="1">
    <source>
        <dbReference type="ARBA" id="ARBA00004196"/>
    </source>
</evidence>
<dbReference type="InterPro" id="IPR012480">
    <property type="entry name" value="Hepar_II_III_C"/>
</dbReference>
<evidence type="ECO:0000313" key="4">
    <source>
        <dbReference type="Proteomes" id="UP001164761"/>
    </source>
</evidence>
<dbReference type="Proteomes" id="UP001164761">
    <property type="component" value="Chromosome"/>
</dbReference>
<dbReference type="Pfam" id="PF07940">
    <property type="entry name" value="Hepar_II_III_C"/>
    <property type="match status" value="1"/>
</dbReference>
<evidence type="ECO:0000259" key="2">
    <source>
        <dbReference type="Pfam" id="PF07940"/>
    </source>
</evidence>
<accession>A0ABY6ZM96</accession>
<dbReference type="RefSeq" id="WP_268007850.1">
    <property type="nucleotide sequence ID" value="NZ_CP104067.1"/>
</dbReference>
<sequence>MDGYTNYKLAKILVPVQDYRPYPTIVEREKWSEINRGIVSKWIHEAEHFMGMSWTDLSASLFMEYSINGSRSSYQDAHFHRRTALGTLVIAECLEDGGRFLNDIINGIWAICEESFWGIPAHNQQPHSDHLPLPDITNPIIDLFAGETAGLMAWTYYLLKPRLDQVSDVICNRIRYEVKRRIIEPFLTRNDFQWMGFESSKVNNWNPWCNSNCLTTVLLMEQDVEQRVQGVERVLRSLDTFLRSYHSDGGCDEGALYWGQAGGALLECLELLYGASNGSINVYDHPLVQEIGRFLYRSLISENYYINFADCPAVVKIPANIAYRYGKRIDDDRLVALGAYAHQLCNGDNSDQFENRISMLRELPALFNFDEIENIEGNQPIVRDVWFDGIEVMTARQETTSTLGFYVAAKGGTNDESHNHNDVGQFIVYFDGCPLIVDVGVETYTSKTFSSKRYDIWTMQSEYHNLPTVNGFQQQQGELYRANHVSHSVTDECAKLTMDIASAYPDESGIMTWVRGIALHRGIEPYVEISDVFELESPTTNLTFSLMTCEKPDIFQPGVISLSTNQAINCVHLSYNNELFDVHIEGILLHDDRLKSSWGSQIYRSVFTAKQPLLRSTSILSLRERR</sequence>
<dbReference type="Gene3D" id="2.70.98.70">
    <property type="match status" value="1"/>
</dbReference>
<protein>
    <submittedName>
        <fullName evidence="3">Heparinase II/III-family protein</fullName>
    </submittedName>
</protein>
<gene>
    <name evidence="3" type="ORF">NZD89_11475</name>
</gene>
<keyword evidence="4" id="KW-1185">Reference proteome</keyword>
<proteinExistence type="predicted"/>
<organism evidence="3 4">
    <name type="scientific">Alicyclobacillus fastidiosus</name>
    <dbReference type="NCBI Taxonomy" id="392011"/>
    <lineage>
        <taxon>Bacteria</taxon>
        <taxon>Bacillati</taxon>
        <taxon>Bacillota</taxon>
        <taxon>Bacilli</taxon>
        <taxon>Bacillales</taxon>
        <taxon>Alicyclobacillaceae</taxon>
        <taxon>Alicyclobacillus</taxon>
    </lineage>
</organism>
<reference evidence="3" key="1">
    <citation type="submission" date="2022-08" db="EMBL/GenBank/DDBJ databases">
        <title>Alicyclobacillus fastidiosus DSM 17978, complete genome.</title>
        <authorList>
            <person name="Wang Q."/>
            <person name="Cai R."/>
            <person name="Wang Z."/>
        </authorList>
    </citation>
    <scope>NUCLEOTIDE SEQUENCE</scope>
    <source>
        <strain evidence="3">DSM 17978</strain>
    </source>
</reference>
<dbReference type="Gene3D" id="1.50.10.100">
    <property type="entry name" value="Chondroitin AC/alginate lyase"/>
    <property type="match status" value="1"/>
</dbReference>
<feature type="domain" description="Heparinase II/III-like C-terminal" evidence="2">
    <location>
        <begin position="401"/>
        <end position="546"/>
    </location>
</feature>
<evidence type="ECO:0000313" key="3">
    <source>
        <dbReference type="EMBL" id="WAH43945.1"/>
    </source>
</evidence>
<dbReference type="InterPro" id="IPR008929">
    <property type="entry name" value="Chondroitin_lyas"/>
</dbReference>
<comment type="subcellular location">
    <subcellularLocation>
        <location evidence="1">Cell envelope</location>
    </subcellularLocation>
</comment>
<dbReference type="SUPFAM" id="SSF48230">
    <property type="entry name" value="Chondroitin AC/alginate lyase"/>
    <property type="match status" value="1"/>
</dbReference>
<name>A0ABY6ZM96_9BACL</name>